<evidence type="ECO:0000313" key="2">
    <source>
        <dbReference type="EMBL" id="KAH8695035.1"/>
    </source>
</evidence>
<feature type="region of interest" description="Disordered" evidence="1">
    <location>
        <begin position="445"/>
        <end position="587"/>
    </location>
</feature>
<feature type="region of interest" description="Disordered" evidence="1">
    <location>
        <begin position="73"/>
        <end position="163"/>
    </location>
</feature>
<name>A0AAD4PWF6_9EURO</name>
<feature type="region of interest" description="Disordered" evidence="1">
    <location>
        <begin position="317"/>
        <end position="337"/>
    </location>
</feature>
<organism evidence="2 3">
    <name type="scientific">Talaromyces proteolyticus</name>
    <dbReference type="NCBI Taxonomy" id="1131652"/>
    <lineage>
        <taxon>Eukaryota</taxon>
        <taxon>Fungi</taxon>
        <taxon>Dikarya</taxon>
        <taxon>Ascomycota</taxon>
        <taxon>Pezizomycotina</taxon>
        <taxon>Eurotiomycetes</taxon>
        <taxon>Eurotiomycetidae</taxon>
        <taxon>Eurotiales</taxon>
        <taxon>Trichocomaceae</taxon>
        <taxon>Talaromyces</taxon>
        <taxon>Talaromyces sect. Bacilispori</taxon>
    </lineage>
</organism>
<feature type="compositionally biased region" description="Basic and acidic residues" evidence="1">
    <location>
        <begin position="270"/>
        <end position="288"/>
    </location>
</feature>
<dbReference type="RefSeq" id="XP_046070177.1">
    <property type="nucleotide sequence ID" value="XM_046210024.1"/>
</dbReference>
<feature type="compositionally biased region" description="Polar residues" evidence="1">
    <location>
        <begin position="707"/>
        <end position="719"/>
    </location>
</feature>
<feature type="region of interest" description="Disordered" evidence="1">
    <location>
        <begin position="749"/>
        <end position="837"/>
    </location>
</feature>
<comment type="caution">
    <text evidence="2">The sequence shown here is derived from an EMBL/GenBank/DDBJ whole genome shotgun (WGS) entry which is preliminary data.</text>
</comment>
<feature type="compositionally biased region" description="Polar residues" evidence="1">
    <location>
        <begin position="824"/>
        <end position="837"/>
    </location>
</feature>
<feature type="compositionally biased region" description="Polar residues" evidence="1">
    <location>
        <begin position="900"/>
        <end position="914"/>
    </location>
</feature>
<proteinExistence type="predicted"/>
<feature type="region of interest" description="Disordered" evidence="1">
    <location>
        <begin position="882"/>
        <end position="974"/>
    </location>
</feature>
<feature type="compositionally biased region" description="Basic residues" evidence="1">
    <location>
        <begin position="918"/>
        <end position="931"/>
    </location>
</feature>
<gene>
    <name evidence="2" type="ORF">BGW36DRAFT_255991</name>
</gene>
<feature type="region of interest" description="Disordered" evidence="1">
    <location>
        <begin position="369"/>
        <end position="405"/>
    </location>
</feature>
<feature type="compositionally biased region" description="Pro residues" evidence="1">
    <location>
        <begin position="508"/>
        <end position="518"/>
    </location>
</feature>
<evidence type="ECO:0000313" key="3">
    <source>
        <dbReference type="Proteomes" id="UP001201262"/>
    </source>
</evidence>
<evidence type="ECO:0000256" key="1">
    <source>
        <dbReference type="SAM" id="MobiDB-lite"/>
    </source>
</evidence>
<protein>
    <submittedName>
        <fullName evidence="2">Uncharacterized protein</fullName>
    </submittedName>
</protein>
<feature type="compositionally biased region" description="Basic and acidic residues" evidence="1">
    <location>
        <begin position="801"/>
        <end position="820"/>
    </location>
</feature>
<reference evidence="2" key="1">
    <citation type="submission" date="2021-12" db="EMBL/GenBank/DDBJ databases">
        <title>Convergent genome expansion in fungi linked to evolution of root-endophyte symbiosis.</title>
        <authorList>
            <consortium name="DOE Joint Genome Institute"/>
            <person name="Ke Y.-H."/>
            <person name="Bonito G."/>
            <person name="Liao H.-L."/>
            <person name="Looney B."/>
            <person name="Rojas-Flechas A."/>
            <person name="Nash J."/>
            <person name="Hameed K."/>
            <person name="Schadt C."/>
            <person name="Martin F."/>
            <person name="Crous P.W."/>
            <person name="Miettinen O."/>
            <person name="Magnuson J.K."/>
            <person name="Labbe J."/>
            <person name="Jacobson D."/>
            <person name="Doktycz M.J."/>
            <person name="Veneault-Fourrey C."/>
            <person name="Kuo A."/>
            <person name="Mondo S."/>
            <person name="Calhoun S."/>
            <person name="Riley R."/>
            <person name="Ohm R."/>
            <person name="LaButti K."/>
            <person name="Andreopoulos B."/>
            <person name="Pangilinan J."/>
            <person name="Nolan M."/>
            <person name="Tritt A."/>
            <person name="Clum A."/>
            <person name="Lipzen A."/>
            <person name="Daum C."/>
            <person name="Barry K."/>
            <person name="Grigoriev I.V."/>
            <person name="Vilgalys R."/>
        </authorList>
    </citation>
    <scope>NUCLEOTIDE SEQUENCE</scope>
    <source>
        <strain evidence="2">PMI_201</strain>
    </source>
</reference>
<dbReference type="EMBL" id="JAJTJA010000008">
    <property type="protein sequence ID" value="KAH8695035.1"/>
    <property type="molecule type" value="Genomic_DNA"/>
</dbReference>
<keyword evidence="3" id="KW-1185">Reference proteome</keyword>
<feature type="compositionally biased region" description="Polar residues" evidence="1">
    <location>
        <begin position="200"/>
        <end position="218"/>
    </location>
</feature>
<feature type="compositionally biased region" description="Polar residues" evidence="1">
    <location>
        <begin position="258"/>
        <end position="269"/>
    </location>
</feature>
<feature type="region of interest" description="Disordered" evidence="1">
    <location>
        <begin position="186"/>
        <end position="288"/>
    </location>
</feature>
<feature type="compositionally biased region" description="Basic and acidic residues" evidence="1">
    <location>
        <begin position="219"/>
        <end position="235"/>
    </location>
</feature>
<feature type="compositionally biased region" description="Polar residues" evidence="1">
    <location>
        <begin position="395"/>
        <end position="404"/>
    </location>
</feature>
<dbReference type="GeneID" id="70240311"/>
<sequence length="974" mass="105919">MPSVAVEEPQLISPVAALHKAPPRSAGASSRAKRSENISELVRFFQAQQGTQEDEMNIMKHDGAMDFLKAGQRRLRQLGQAKPDKRIKGTESPVPSEKGKAKRQHLLALQREGLLPSTDDALDTSRPSRTRRDVEAMGRPWLDDAYPGSNPKDDGSSTSDSLNHLRCESLGLGDLAALVEFSVSFPDYYSEEPGPPPYQAQAQSSSGPAPTNISQATSSEERDQDKATVNDDSRPQESLMGRQGRDSRTGEARPALSQLVQAPALSTSKTVDRPAQNDEHNRGQGDRCCERNYDCDCDDAKSLAVLLRVTERLGREKKAVRNSTPPPNEAGSVSAAGNISGEYLPHSLNQGVTDTPLFVKAPAAAIKHGQAEERKRISNSNNAFRETPSLLFPSQGESSLSKSHSVGPIPLKLVAECLPPRGSSSVASKSASPQFQFRQNNSLNLLQPPQESNTPTASNFPRPQTLLSPFPGQSRRARSVTPDVASSSQGRKKKKPRISPLYVVNAAPLPPPTKPLPSVPQSTDVNAPLPAADEERKMSTPIVTPAPDQPGEKCDSPTLGSAMHKPRLRRSLIGPRPPSRYSIRSNDTSEAIYTASDDHSIKTISPAPSSLEALEEVRRGRADKVRAIRMRDLGTKKDQKPTVEPESQYEAKIPKSSTERVHADTVGQAEKPKRDRKHRASAAPKIPLPNDPPVVAYDTQRNRRRGSTSSLPGSISTINGYGGGLSRSVSITSGSIAGSPILRGRLVHTAEKPPKNTRHGRTNSPTLPSSDDERPKPQTRHSQTRMETGVDENWTHHHARRSDTRRDVSDIEHPPRHPDRGQASPRTPRSHSVLQSRHSYAGQMQSIHYLEARVATLERQNKMLQAALLAALDVGVSHDAESIRSGATSPALDSARIPTISETSMPSPSRMSINETHKSRKMSAQKHHATQSHHSWASGQDHNSQDSRGSFETSGSHSDTSLRAVESLLSDVDV</sequence>
<dbReference type="Proteomes" id="UP001201262">
    <property type="component" value="Unassembled WGS sequence"/>
</dbReference>
<dbReference type="AlphaFoldDB" id="A0AAD4PWF6"/>
<feature type="non-terminal residue" evidence="2">
    <location>
        <position position="974"/>
    </location>
</feature>
<feature type="region of interest" description="Disordered" evidence="1">
    <location>
        <begin position="635"/>
        <end position="719"/>
    </location>
</feature>
<accession>A0AAD4PWF6</accession>
<feature type="compositionally biased region" description="Polar residues" evidence="1">
    <location>
        <begin position="932"/>
        <end position="961"/>
    </location>
</feature>
<feature type="compositionally biased region" description="Polar residues" evidence="1">
    <location>
        <begin position="445"/>
        <end position="467"/>
    </location>
</feature>